<dbReference type="GO" id="GO:0004343">
    <property type="term" value="F:glucosamine 6-phosphate N-acetyltransferase activity"/>
    <property type="evidence" value="ECO:0007669"/>
    <property type="project" value="TreeGrafter"/>
</dbReference>
<dbReference type="PANTHER" id="PTHR13355">
    <property type="entry name" value="GLUCOSAMINE 6-PHOSPHATE N-ACETYLTRANSFERASE"/>
    <property type="match status" value="1"/>
</dbReference>
<dbReference type="SUPFAM" id="SSF55729">
    <property type="entry name" value="Acyl-CoA N-acyltransferases (Nat)"/>
    <property type="match status" value="1"/>
</dbReference>
<dbReference type="PROSITE" id="PS51186">
    <property type="entry name" value="GNAT"/>
    <property type="match status" value="1"/>
</dbReference>
<reference evidence="2" key="1">
    <citation type="journal article" date="2019" name="MBio">
        <title>Virus Genomes from Deep Sea Sediments Expand the Ocean Megavirome and Support Independent Origins of Viral Gigantism.</title>
        <authorList>
            <person name="Backstrom D."/>
            <person name="Yutin N."/>
            <person name="Jorgensen S.L."/>
            <person name="Dharamshi J."/>
            <person name="Homa F."/>
            <person name="Zaremba-Niedwiedzka K."/>
            <person name="Spang A."/>
            <person name="Wolf Y.I."/>
            <person name="Koonin E.V."/>
            <person name="Ettema T.J."/>
        </authorList>
    </citation>
    <scope>NUCLEOTIDE SEQUENCE</scope>
</reference>
<dbReference type="InterPro" id="IPR039143">
    <property type="entry name" value="GNPNAT1-like"/>
</dbReference>
<dbReference type="InterPro" id="IPR016181">
    <property type="entry name" value="Acyl_CoA_acyltransferase"/>
</dbReference>
<gene>
    <name evidence="2" type="ORF">LCMiAC02_03860</name>
</gene>
<feature type="domain" description="N-acetyltransferase" evidence="1">
    <location>
        <begin position="3"/>
        <end position="142"/>
    </location>
</feature>
<dbReference type="PANTHER" id="PTHR13355:SF11">
    <property type="entry name" value="GLUCOSAMINE 6-PHOSPHATE N-ACETYLTRANSFERASE"/>
    <property type="match status" value="1"/>
</dbReference>
<organism evidence="2">
    <name type="scientific">Mimivirus LCMiAC02</name>
    <dbReference type="NCBI Taxonomy" id="2506609"/>
    <lineage>
        <taxon>Viruses</taxon>
        <taxon>Varidnaviria</taxon>
        <taxon>Bamfordvirae</taxon>
        <taxon>Nucleocytoviricota</taxon>
        <taxon>Megaviricetes</taxon>
        <taxon>Imitervirales</taxon>
        <taxon>Mimiviridae</taxon>
        <taxon>Klosneuvirinae</taxon>
    </lineage>
</organism>
<keyword evidence="2" id="KW-0808">Transferase</keyword>
<accession>A0A4D5XFU2</accession>
<dbReference type="EMBL" id="MK500412">
    <property type="protein sequence ID" value="QBK89291.1"/>
    <property type="molecule type" value="Genomic_DNA"/>
</dbReference>
<dbReference type="InterPro" id="IPR000182">
    <property type="entry name" value="GNAT_dom"/>
</dbReference>
<protein>
    <submittedName>
        <fullName evidence="2">Acetyltransferase (GNAT) family protein</fullName>
    </submittedName>
</protein>
<dbReference type="Gene3D" id="3.40.630.30">
    <property type="match status" value="1"/>
</dbReference>
<sequence>MDYKIKKLDKSDYYIGFLQLLEQLTTVDADNISHEDFCKRLDDMNSDTFVIIHNNTVVSSGTIYIEKKFIHHLGAVGHIEDIVVDVKHRKKGLGKMMIDYLTEYAKNQKCYKVILNCAKKNIGFYEKCGYKQKEVEMVYLHK</sequence>
<evidence type="ECO:0000259" key="1">
    <source>
        <dbReference type="PROSITE" id="PS51186"/>
    </source>
</evidence>
<dbReference type="Pfam" id="PF00583">
    <property type="entry name" value="Acetyltransf_1"/>
    <property type="match status" value="1"/>
</dbReference>
<dbReference type="CDD" id="cd04301">
    <property type="entry name" value="NAT_SF"/>
    <property type="match status" value="1"/>
</dbReference>
<name>A0A4D5XFU2_9VIRU</name>
<evidence type="ECO:0000313" key="2">
    <source>
        <dbReference type="EMBL" id="QBK89291.1"/>
    </source>
</evidence>
<proteinExistence type="predicted"/>